<evidence type="ECO:0000313" key="1">
    <source>
        <dbReference type="EMBL" id="CAF5026526.1"/>
    </source>
</evidence>
<evidence type="ECO:0000313" key="2">
    <source>
        <dbReference type="Proteomes" id="UP000663848"/>
    </source>
</evidence>
<comment type="caution">
    <text evidence="1">The sequence shown here is derived from an EMBL/GenBank/DDBJ whole genome shotgun (WGS) entry which is preliminary data.</text>
</comment>
<accession>A0A822BUC1</accession>
<dbReference type="AlphaFoldDB" id="A0A822BUC1"/>
<name>A0A822BUC1_9BILA</name>
<dbReference type="EMBL" id="CAJOBR010041158">
    <property type="protein sequence ID" value="CAF5026526.1"/>
    <property type="molecule type" value="Genomic_DNA"/>
</dbReference>
<sequence>MLLSSCDHCSLLISGSKFNNHLHSFLLANVTYNLVQTCFNEINNNNSFGFISRKHSNRIQQIIVNNSKLSYSYDFDVDQTSFYIVLRLQTWPQEIRSTYQQRTRFWPINVENLFKNTCFIRFN</sequence>
<reference evidence="1" key="1">
    <citation type="submission" date="2021-02" db="EMBL/GenBank/DDBJ databases">
        <authorList>
            <person name="Nowell W R."/>
        </authorList>
    </citation>
    <scope>NUCLEOTIDE SEQUENCE</scope>
</reference>
<gene>
    <name evidence="1" type="ORF">QYT958_LOCUS40349</name>
</gene>
<proteinExistence type="predicted"/>
<organism evidence="1 2">
    <name type="scientific">Rotaria socialis</name>
    <dbReference type="NCBI Taxonomy" id="392032"/>
    <lineage>
        <taxon>Eukaryota</taxon>
        <taxon>Metazoa</taxon>
        <taxon>Spiralia</taxon>
        <taxon>Gnathifera</taxon>
        <taxon>Rotifera</taxon>
        <taxon>Eurotatoria</taxon>
        <taxon>Bdelloidea</taxon>
        <taxon>Philodinida</taxon>
        <taxon>Philodinidae</taxon>
        <taxon>Rotaria</taxon>
    </lineage>
</organism>
<feature type="non-terminal residue" evidence="1">
    <location>
        <position position="123"/>
    </location>
</feature>
<dbReference type="Proteomes" id="UP000663848">
    <property type="component" value="Unassembled WGS sequence"/>
</dbReference>
<protein>
    <submittedName>
        <fullName evidence="1">Uncharacterized protein</fullName>
    </submittedName>
</protein>